<dbReference type="Proteomes" id="UP000298009">
    <property type="component" value="Unassembled WGS sequence"/>
</dbReference>
<feature type="binding site" description="axial binding residue" evidence="5">
    <location>
        <position position="94"/>
    </location>
    <ligand>
        <name>heme c</name>
        <dbReference type="ChEBI" id="CHEBI:61717"/>
        <label>1</label>
    </ligand>
    <ligandPart>
        <name>Fe</name>
        <dbReference type="ChEBI" id="CHEBI:18248"/>
    </ligandPart>
</feature>
<evidence type="ECO:0000313" key="8">
    <source>
        <dbReference type="EMBL" id="TGK81544.1"/>
    </source>
</evidence>
<dbReference type="InterPro" id="IPR004852">
    <property type="entry name" value="Di-haem_cyt_c_peroxidsae"/>
</dbReference>
<feature type="domain" description="Di-haem cytochrome c peroxidase" evidence="7">
    <location>
        <begin position="67"/>
        <end position="217"/>
    </location>
</feature>
<dbReference type="EMBL" id="RQFK01000026">
    <property type="protein sequence ID" value="TGK81544.1"/>
    <property type="molecule type" value="Genomic_DNA"/>
</dbReference>
<dbReference type="InterPro" id="IPR023929">
    <property type="entry name" value="MbnH-like"/>
</dbReference>
<keyword evidence="5" id="KW-0479">Metal-binding</keyword>
<comment type="cofactor">
    <cofactor evidence="4">
        <name>heme</name>
        <dbReference type="ChEBI" id="CHEBI:30413"/>
    </cofactor>
    <text evidence="4">Binds 2 heme groups.</text>
</comment>
<organism evidence="8 9">
    <name type="scientific">Leptospira noumeaensis</name>
    <dbReference type="NCBI Taxonomy" id="2484964"/>
    <lineage>
        <taxon>Bacteria</taxon>
        <taxon>Pseudomonadati</taxon>
        <taxon>Spirochaetota</taxon>
        <taxon>Spirochaetia</taxon>
        <taxon>Leptospirales</taxon>
        <taxon>Leptospiraceae</taxon>
        <taxon>Leptospira</taxon>
    </lineage>
</organism>
<dbReference type="OrthoDB" id="9805202at2"/>
<sequence length="405" mass="44711">MKYFHFPFFVLFVFFLGCNILPFQKKENNQDMLLAALGILANASDWVWDLPPGFPVPIVPSENPMSKAKVELGRHLFNEKILSGNETMSCGSCHIQSLAFADGKDFPAGITNVSHPRNSQHLSNVAYMPRLTWSNPKMTSLEIQARAPMFGESPIELGLSSNVFLDKLKAKSIYQSLFTNAFGNADTAVNEQNVRFAIASFQRSMISGNSRYDQYTFRNNKSALTASEIRGLNIFNGEVAECFHCHGGFNFTDTSFHGGATEEFFYHSNGIHTDAYYAGLPSNKRGLFDLTGVASDTGKFRAPSLRNIGVTYPYMHDGSFMCADANNPDKAAGAAAGKTKVDCARDALTQVVDHYRSGGQAHTAKDVTLIRAFTITDSQRNDMVNFLLALTDDEFLTNPKFASPF</sequence>
<accession>A0A4V3JJQ0</accession>
<feature type="binding site" description="covalent" evidence="4">
    <location>
        <position position="93"/>
    </location>
    <ligand>
        <name>heme c</name>
        <dbReference type="ChEBI" id="CHEBI:61717"/>
        <label>1</label>
    </ligand>
</feature>
<comment type="caution">
    <text evidence="8">The sequence shown here is derived from an EMBL/GenBank/DDBJ whole genome shotgun (WGS) entry which is preliminary data.</text>
</comment>
<evidence type="ECO:0000256" key="3">
    <source>
        <dbReference type="ARBA" id="ARBA00023002"/>
    </source>
</evidence>
<dbReference type="PIRSF" id="PIRSF000294">
    <property type="entry name" value="Cytochrome-c_peroxidase"/>
    <property type="match status" value="1"/>
</dbReference>
<proteinExistence type="predicted"/>
<dbReference type="InterPro" id="IPR036909">
    <property type="entry name" value="Cyt_c-like_dom_sf"/>
</dbReference>
<keyword evidence="6" id="KW-0472">Membrane</keyword>
<dbReference type="NCBIfam" id="TIGR04039">
    <property type="entry name" value="MXAN_0977_Heme2"/>
    <property type="match status" value="1"/>
</dbReference>
<feature type="transmembrane region" description="Helical" evidence="6">
    <location>
        <begin position="6"/>
        <end position="23"/>
    </location>
</feature>
<feature type="binding site" description="covalent" evidence="4">
    <location>
        <position position="90"/>
    </location>
    <ligand>
        <name>heme c</name>
        <dbReference type="ChEBI" id="CHEBI:61717"/>
        <label>1</label>
    </ligand>
</feature>
<dbReference type="Pfam" id="PF03150">
    <property type="entry name" value="CCP_MauG"/>
    <property type="match status" value="1"/>
</dbReference>
<dbReference type="RefSeq" id="WP_135601427.1">
    <property type="nucleotide sequence ID" value="NZ_RQFK01000026.1"/>
</dbReference>
<dbReference type="GO" id="GO:0009055">
    <property type="term" value="F:electron transfer activity"/>
    <property type="evidence" value="ECO:0007669"/>
    <property type="project" value="InterPro"/>
</dbReference>
<evidence type="ECO:0000256" key="4">
    <source>
        <dbReference type="PIRSR" id="PIRSR000294-1"/>
    </source>
</evidence>
<keyword evidence="5" id="KW-0408">Iron</keyword>
<name>A0A4V3JJQ0_9LEPT</name>
<dbReference type="GO" id="GO:0046872">
    <property type="term" value="F:metal ion binding"/>
    <property type="evidence" value="ECO:0007669"/>
    <property type="project" value="UniProtKB-KW"/>
</dbReference>
<keyword evidence="9" id="KW-1185">Reference proteome</keyword>
<dbReference type="InterPro" id="IPR051395">
    <property type="entry name" value="Cytochrome_c_Peroxidase/MauG"/>
</dbReference>
<evidence type="ECO:0000256" key="1">
    <source>
        <dbReference type="ARBA" id="ARBA00004196"/>
    </source>
</evidence>
<evidence type="ECO:0000256" key="5">
    <source>
        <dbReference type="PIRSR" id="PIRSR000294-2"/>
    </source>
</evidence>
<evidence type="ECO:0000259" key="7">
    <source>
        <dbReference type="Pfam" id="PF03150"/>
    </source>
</evidence>
<feature type="binding site" description="covalent" evidence="4">
    <location>
        <position position="242"/>
    </location>
    <ligand>
        <name>heme c</name>
        <dbReference type="ChEBI" id="CHEBI:61717"/>
        <label>2</label>
    </ligand>
</feature>
<dbReference type="GO" id="GO:0020037">
    <property type="term" value="F:heme binding"/>
    <property type="evidence" value="ECO:0007669"/>
    <property type="project" value="InterPro"/>
</dbReference>
<dbReference type="PROSITE" id="PS51257">
    <property type="entry name" value="PROKAR_LIPOPROTEIN"/>
    <property type="match status" value="1"/>
</dbReference>
<dbReference type="GO" id="GO:0004130">
    <property type="term" value="F:cytochrome-c peroxidase activity"/>
    <property type="evidence" value="ECO:0007669"/>
    <property type="project" value="TreeGrafter"/>
</dbReference>
<keyword evidence="4" id="KW-0349">Heme</keyword>
<dbReference type="InterPro" id="IPR026259">
    <property type="entry name" value="MauG/Cytc_peroxidase"/>
</dbReference>
<evidence type="ECO:0000256" key="6">
    <source>
        <dbReference type="SAM" id="Phobius"/>
    </source>
</evidence>
<dbReference type="AlphaFoldDB" id="A0A4V3JJQ0"/>
<comment type="PTM">
    <text evidence="4">Binds 2 heme groups per subunit.</text>
</comment>
<protein>
    <submittedName>
        <fullName evidence="8">Di-heme enzyme</fullName>
    </submittedName>
</protein>
<keyword evidence="6" id="KW-0812">Transmembrane</keyword>
<feature type="binding site" description="axial binding residue" evidence="5">
    <location>
        <position position="246"/>
    </location>
    <ligand>
        <name>heme c</name>
        <dbReference type="ChEBI" id="CHEBI:61717"/>
        <label>2</label>
    </ligand>
    <ligandPart>
        <name>Fe</name>
        <dbReference type="ChEBI" id="CHEBI:18248"/>
    </ligandPart>
</feature>
<dbReference type="PANTHER" id="PTHR30600:SF14">
    <property type="entry name" value="CYTOCHROME C PEROXIDASE"/>
    <property type="match status" value="1"/>
</dbReference>
<gene>
    <name evidence="8" type="ORF">EHQ24_09550</name>
</gene>
<keyword evidence="2" id="KW-0732">Signal</keyword>
<dbReference type="Gene3D" id="1.10.760.10">
    <property type="entry name" value="Cytochrome c-like domain"/>
    <property type="match status" value="2"/>
</dbReference>
<evidence type="ECO:0000256" key="2">
    <source>
        <dbReference type="ARBA" id="ARBA00022729"/>
    </source>
</evidence>
<keyword evidence="3" id="KW-0560">Oxidoreductase</keyword>
<evidence type="ECO:0000313" key="9">
    <source>
        <dbReference type="Proteomes" id="UP000298009"/>
    </source>
</evidence>
<reference evidence="8" key="1">
    <citation type="journal article" date="2019" name="PLoS Negl. Trop. Dis.">
        <title>Revisiting the worldwide diversity of Leptospira species in the environment.</title>
        <authorList>
            <person name="Vincent A.T."/>
            <person name="Schiettekatte O."/>
            <person name="Bourhy P."/>
            <person name="Veyrier F.J."/>
            <person name="Picardeau M."/>
        </authorList>
    </citation>
    <scope>NUCLEOTIDE SEQUENCE [LARGE SCALE GENOMIC DNA]</scope>
    <source>
        <strain evidence="8">201800287</strain>
    </source>
</reference>
<feature type="binding site" description="covalent" evidence="4">
    <location>
        <position position="245"/>
    </location>
    <ligand>
        <name>heme c</name>
        <dbReference type="ChEBI" id="CHEBI:61717"/>
        <label>2</label>
    </ligand>
</feature>
<dbReference type="SUPFAM" id="SSF46626">
    <property type="entry name" value="Cytochrome c"/>
    <property type="match status" value="2"/>
</dbReference>
<dbReference type="PANTHER" id="PTHR30600">
    <property type="entry name" value="CYTOCHROME C PEROXIDASE-RELATED"/>
    <property type="match status" value="1"/>
</dbReference>
<comment type="subcellular location">
    <subcellularLocation>
        <location evidence="1">Cell envelope</location>
    </subcellularLocation>
</comment>
<keyword evidence="6" id="KW-1133">Transmembrane helix</keyword>
<dbReference type="GO" id="GO:0030313">
    <property type="term" value="C:cell envelope"/>
    <property type="evidence" value="ECO:0007669"/>
    <property type="project" value="UniProtKB-SubCell"/>
</dbReference>